<evidence type="ECO:0000313" key="1">
    <source>
        <dbReference type="Proteomes" id="UP000887579"/>
    </source>
</evidence>
<accession>A0AC34GN80</accession>
<name>A0AC34GN80_9BILA</name>
<sequence length="397" mass="43799">MSKNRRISLGSPKDLKEVHFFEDEELPTVPSAGARVKVCYAGVCLTDNHIPNTRQARALSGIKDTILFPGYEVSGVIEAFGDDAKPEEYDLKLGDKVIVWPSDDVSKNHGYTDFVSVPTLYHLVKIPETMDMHVAAIMSAGATWAYSALTHAKPLIEQSLKTNKHCTILIVGAGGLGLWLLKMARYKFDLEHQENVQIMVADAKEERLVLAEQNGADCVVHWDDNEFEEYLIMRTKDVARHGVHIVFDFVTTPRTVARSLKCLSESGSLLVGGISGLDVPIPVKEIAQKKLSIMGMKRGSVEQLKEVVKLVSARIISPPEYRVFAIKDASTIMRQLSNSKFQGRAILEFTDQETAVNSVKSSAKLPGDLLPDAKSISDYSDREVEMPMAGGAQEKVV</sequence>
<reference evidence="2" key="1">
    <citation type="submission" date="2022-11" db="UniProtKB">
        <authorList>
            <consortium name="WormBaseParasite"/>
        </authorList>
    </citation>
    <scope>IDENTIFICATION</scope>
</reference>
<organism evidence="1 2">
    <name type="scientific">Panagrolaimus sp. ES5</name>
    <dbReference type="NCBI Taxonomy" id="591445"/>
    <lineage>
        <taxon>Eukaryota</taxon>
        <taxon>Metazoa</taxon>
        <taxon>Ecdysozoa</taxon>
        <taxon>Nematoda</taxon>
        <taxon>Chromadorea</taxon>
        <taxon>Rhabditida</taxon>
        <taxon>Tylenchina</taxon>
        <taxon>Panagrolaimomorpha</taxon>
        <taxon>Panagrolaimoidea</taxon>
        <taxon>Panagrolaimidae</taxon>
        <taxon>Panagrolaimus</taxon>
    </lineage>
</organism>
<protein>
    <submittedName>
        <fullName evidence="2">Enoyl reductase (ER) domain-containing protein</fullName>
    </submittedName>
</protein>
<evidence type="ECO:0000313" key="2">
    <source>
        <dbReference type="WBParaSite" id="ES5_v2.g4759.t1"/>
    </source>
</evidence>
<dbReference type="WBParaSite" id="ES5_v2.g4759.t1">
    <property type="protein sequence ID" value="ES5_v2.g4759.t1"/>
    <property type="gene ID" value="ES5_v2.g4759"/>
</dbReference>
<dbReference type="Proteomes" id="UP000887579">
    <property type="component" value="Unplaced"/>
</dbReference>
<proteinExistence type="predicted"/>